<dbReference type="EMBL" id="LJZR01000002">
    <property type="protein sequence ID" value="KPQ37376.1"/>
    <property type="molecule type" value="Genomic_DNA"/>
</dbReference>
<comment type="caution">
    <text evidence="1">The sequence shown here is derived from an EMBL/GenBank/DDBJ whole genome shotgun (WGS) entry which is preliminary data.</text>
</comment>
<protein>
    <submittedName>
        <fullName evidence="1">Uncharacterized protein</fullName>
    </submittedName>
</protein>
<reference evidence="1 2" key="1">
    <citation type="submission" date="2015-09" db="EMBL/GenBank/DDBJ databases">
        <title>Identification and resolution of microdiversity through metagenomic sequencing of parallel consortia.</title>
        <authorList>
            <person name="Nelson W.C."/>
            <person name="Romine M.F."/>
            <person name="Lindemann S.R."/>
        </authorList>
    </citation>
    <scope>NUCLEOTIDE SEQUENCE [LARGE SCALE GENOMIC DNA]</scope>
    <source>
        <strain evidence="1">Ana</strain>
    </source>
</reference>
<dbReference type="Pfam" id="PF20065">
    <property type="entry name" value="DUF6464"/>
    <property type="match status" value="1"/>
</dbReference>
<organism evidence="1 2">
    <name type="scientific">Phormidesmis priestleyi Ana</name>
    <dbReference type="NCBI Taxonomy" id="1666911"/>
    <lineage>
        <taxon>Bacteria</taxon>
        <taxon>Bacillati</taxon>
        <taxon>Cyanobacteriota</taxon>
        <taxon>Cyanophyceae</taxon>
        <taxon>Leptolyngbyales</taxon>
        <taxon>Leptolyngbyaceae</taxon>
        <taxon>Phormidesmis</taxon>
    </lineage>
</organism>
<evidence type="ECO:0000313" key="1">
    <source>
        <dbReference type="EMBL" id="KPQ37376.1"/>
    </source>
</evidence>
<gene>
    <name evidence="1" type="ORF">HLUCCA11_02755</name>
</gene>
<dbReference type="Proteomes" id="UP000050465">
    <property type="component" value="Unassembled WGS sequence"/>
</dbReference>
<accession>A0A0P8C6H5</accession>
<dbReference type="AlphaFoldDB" id="A0A0P8C6H5"/>
<dbReference type="STRING" id="1666911.HLUCCA11_02755"/>
<proteinExistence type="predicted"/>
<evidence type="ECO:0000313" key="2">
    <source>
        <dbReference type="Proteomes" id="UP000050465"/>
    </source>
</evidence>
<name>A0A0P8C6H5_9CYAN</name>
<sequence length="106" mass="12190">MLIVLTIAIGLTPAALSLFVCLYSRQRFQQNLHLATDYAAQERFRQRYVRPRDPDEHYVDGIGLVIGDITCRLNARSPFLRCATNPTGPCEDCREYDPKEYESIDH</sequence>
<dbReference type="InterPro" id="IPR045589">
    <property type="entry name" value="DUF6464"/>
</dbReference>